<reference evidence="2 3" key="1">
    <citation type="journal article" date="2009" name="Nature">
        <title>The Sorghum bicolor genome and the diversification of grasses.</title>
        <authorList>
            <person name="Paterson A.H."/>
            <person name="Bowers J.E."/>
            <person name="Bruggmann R."/>
            <person name="Dubchak I."/>
            <person name="Grimwood J."/>
            <person name="Gundlach H."/>
            <person name="Haberer G."/>
            <person name="Hellsten U."/>
            <person name="Mitros T."/>
            <person name="Poliakov A."/>
            <person name="Schmutz J."/>
            <person name="Spannagl M."/>
            <person name="Tang H."/>
            <person name="Wang X."/>
            <person name="Wicker T."/>
            <person name="Bharti A.K."/>
            <person name="Chapman J."/>
            <person name="Feltus F.A."/>
            <person name="Gowik U."/>
            <person name="Grigoriev I.V."/>
            <person name="Lyons E."/>
            <person name="Maher C.A."/>
            <person name="Martis M."/>
            <person name="Narechania A."/>
            <person name="Otillar R.P."/>
            <person name="Penning B.W."/>
            <person name="Salamov A.A."/>
            <person name="Wang Y."/>
            <person name="Zhang L."/>
            <person name="Carpita N.C."/>
            <person name="Freeling M."/>
            <person name="Gingle A.R."/>
            <person name="Hash C.T."/>
            <person name="Keller B."/>
            <person name="Klein P."/>
            <person name="Kresovich S."/>
            <person name="McCann M.C."/>
            <person name="Ming R."/>
            <person name="Peterson D.G."/>
            <person name="Mehboob-ur-Rahman"/>
            <person name="Ware D."/>
            <person name="Westhoff P."/>
            <person name="Mayer K.F."/>
            <person name="Messing J."/>
            <person name="Rokhsar D.S."/>
        </authorList>
    </citation>
    <scope>NUCLEOTIDE SEQUENCE [LARGE SCALE GENOMIC DNA]</scope>
    <source>
        <strain evidence="3">cv. BTx623</strain>
    </source>
</reference>
<dbReference type="AlphaFoldDB" id="A0A1W0VUY4"/>
<evidence type="ECO:0000313" key="3">
    <source>
        <dbReference type="Proteomes" id="UP000000768"/>
    </source>
</evidence>
<feature type="compositionally biased region" description="Basic and acidic residues" evidence="1">
    <location>
        <begin position="1"/>
        <end position="13"/>
    </location>
</feature>
<protein>
    <submittedName>
        <fullName evidence="2">Uncharacterized protein</fullName>
    </submittedName>
</protein>
<proteinExistence type="predicted"/>
<reference evidence="3" key="2">
    <citation type="journal article" date="2018" name="Plant J.">
        <title>The Sorghum bicolor reference genome: improved assembly, gene annotations, a transcriptome atlas, and signatures of genome organization.</title>
        <authorList>
            <person name="McCormick R.F."/>
            <person name="Truong S.K."/>
            <person name="Sreedasyam A."/>
            <person name="Jenkins J."/>
            <person name="Shu S."/>
            <person name="Sims D."/>
            <person name="Kennedy M."/>
            <person name="Amirebrahimi M."/>
            <person name="Weers B.D."/>
            <person name="McKinley B."/>
            <person name="Mattison A."/>
            <person name="Morishige D.T."/>
            <person name="Grimwood J."/>
            <person name="Schmutz J."/>
            <person name="Mullet J.E."/>
        </authorList>
    </citation>
    <scope>NUCLEOTIDE SEQUENCE [LARGE SCALE GENOMIC DNA]</scope>
    <source>
        <strain evidence="3">cv. BTx623</strain>
    </source>
</reference>
<dbReference type="EMBL" id="CM000769">
    <property type="protein sequence ID" value="OQU77097.1"/>
    <property type="molecule type" value="Genomic_DNA"/>
</dbReference>
<evidence type="ECO:0000256" key="1">
    <source>
        <dbReference type="SAM" id="MobiDB-lite"/>
    </source>
</evidence>
<dbReference type="InterPro" id="IPR012871">
    <property type="entry name" value="DUF1668_ORYSA"/>
</dbReference>
<dbReference type="Pfam" id="PF07893">
    <property type="entry name" value="DUF1668"/>
    <property type="match status" value="1"/>
</dbReference>
<gene>
    <name evidence="2" type="ORF">SORBI_3010G263051</name>
</gene>
<sequence>MQAERKARGDAPHRASAHWGGREAWHPPHAGCCGRRHRAGPFPVLSPLQGPEGRVNDLGIESSGLIEFIGRGSLNSRLGSSSAMGVLSRRRFLNLIVAGCSPGVKSLRRINLLAQLFHRDTPPPPPPSKTTEMETLRLPRPSFTLRALNNGT</sequence>
<evidence type="ECO:0000313" key="2">
    <source>
        <dbReference type="EMBL" id="OQU77097.1"/>
    </source>
</evidence>
<dbReference type="Gramene" id="OQU77097">
    <property type="protein sequence ID" value="OQU77097"/>
    <property type="gene ID" value="SORBI_3010G263051"/>
</dbReference>
<dbReference type="InParanoid" id="A0A1W0VUY4"/>
<keyword evidence="3" id="KW-1185">Reference proteome</keyword>
<accession>A0A1W0VUY4</accession>
<organism evidence="2 3">
    <name type="scientific">Sorghum bicolor</name>
    <name type="common">Sorghum</name>
    <name type="synonym">Sorghum vulgare</name>
    <dbReference type="NCBI Taxonomy" id="4558"/>
    <lineage>
        <taxon>Eukaryota</taxon>
        <taxon>Viridiplantae</taxon>
        <taxon>Streptophyta</taxon>
        <taxon>Embryophyta</taxon>
        <taxon>Tracheophyta</taxon>
        <taxon>Spermatophyta</taxon>
        <taxon>Magnoliopsida</taxon>
        <taxon>Liliopsida</taxon>
        <taxon>Poales</taxon>
        <taxon>Poaceae</taxon>
        <taxon>PACMAD clade</taxon>
        <taxon>Panicoideae</taxon>
        <taxon>Andropogonodae</taxon>
        <taxon>Andropogoneae</taxon>
        <taxon>Sorghinae</taxon>
        <taxon>Sorghum</taxon>
    </lineage>
</organism>
<dbReference type="Proteomes" id="UP000000768">
    <property type="component" value="Chromosome 10"/>
</dbReference>
<name>A0A1W0VUY4_SORBI</name>
<feature type="region of interest" description="Disordered" evidence="1">
    <location>
        <begin position="1"/>
        <end position="21"/>
    </location>
</feature>